<gene>
    <name evidence="2" type="ORF">R1sor_024517</name>
</gene>
<feature type="domain" description="Reverse transcriptase" evidence="1">
    <location>
        <begin position="309"/>
        <end position="562"/>
    </location>
</feature>
<protein>
    <recommendedName>
        <fullName evidence="1">Reverse transcriptase domain-containing protein</fullName>
    </recommendedName>
</protein>
<accession>A0ABD3GSA0</accession>
<evidence type="ECO:0000259" key="1">
    <source>
        <dbReference type="PROSITE" id="PS50878"/>
    </source>
</evidence>
<name>A0ABD3GSA0_9MARC</name>
<dbReference type="PROSITE" id="PS50878">
    <property type="entry name" value="RT_POL"/>
    <property type="match status" value="1"/>
</dbReference>
<dbReference type="InterPro" id="IPR036691">
    <property type="entry name" value="Endo/exonu/phosph_ase_sf"/>
</dbReference>
<dbReference type="SUPFAM" id="SSF56672">
    <property type="entry name" value="DNA/RNA polymerases"/>
    <property type="match status" value="1"/>
</dbReference>
<dbReference type="Proteomes" id="UP001633002">
    <property type="component" value="Unassembled WGS sequence"/>
</dbReference>
<dbReference type="Gene3D" id="3.60.10.10">
    <property type="entry name" value="Endonuclease/exonuclease/phosphatase"/>
    <property type="match status" value="1"/>
</dbReference>
<dbReference type="SUPFAM" id="SSF56219">
    <property type="entry name" value="DNase I-like"/>
    <property type="match status" value="1"/>
</dbReference>
<dbReference type="InterPro" id="IPR043502">
    <property type="entry name" value="DNA/RNA_pol_sf"/>
</dbReference>
<dbReference type="Pfam" id="PF00078">
    <property type="entry name" value="RVT_1"/>
    <property type="match status" value="1"/>
</dbReference>
<dbReference type="PANTHER" id="PTHR19446">
    <property type="entry name" value="REVERSE TRANSCRIPTASES"/>
    <property type="match status" value="1"/>
</dbReference>
<dbReference type="EMBL" id="JBJQOH010000007">
    <property type="protein sequence ID" value="KAL3681561.1"/>
    <property type="molecule type" value="Genomic_DNA"/>
</dbReference>
<sequence>MAIQELKARGSTLERRLQSILPDGKNIVDHSRTGRGRVGLLLHSNFKVVSEGVSGSGYAAWVKVKIGDKEIVIVTVHAPNKWKPRIRAWKWIEVLTRTGNWVIMVDLNQVDLRDDSVGPSPLIHGKDEIIWKNMVLAKDYVDCYLASATRTGLRFTRQAKCGNIRDRSRLDRVNISDGGQWLKHIHSTRHFGGVTTTDHIPVLVNLKGEAPTKFFFALAKARYARESINALEDAQGELKEKHNDIMEVVHSHYSQLYDAPKESSEGRWARRELLQLIDRGITEEHAGALDKIPEDEEIISLVKTLKSGKAPGLDGVTAEFIHGCWEFIQKDCCEMVHRVWRSRSMLDRDVRGCIKLLPKSDVKQKISNWHGARFPVRRIFFVKLDFSKAFDRVSFKYMWGVLQKMGISEMTIPRIRALMVGGASSVHVNQDFTRLVKIKHGVRQGCPLASLLFSLSSQPLMRAFQLEEEQGSLKGLRLPGLKAITHELFADDTSLFISASTRDFTKAKRVIERFELASGAALNMQKSLVMALERNDTPQWVSSTGCEIADRRTRFKFLGVWSGGGVTAKEVTEVMLTSIEKKLKLWANMYLIWKSRLLLKHICAVIPQHVLMSIGVDSKGSQKIEGLLGNFLWGWSREMKPMTALIAWDKLHFSKEVGGLGWGPMEVKTKALLAGKMLRIFQGEEVGWVRLTQAILKKVIDSRRELNAWSVKEVLVLGPKVRIRDAPTLTRLLQAWFKVREYLRWR</sequence>
<dbReference type="InterPro" id="IPR000477">
    <property type="entry name" value="RT_dom"/>
</dbReference>
<reference evidence="2 3" key="1">
    <citation type="submission" date="2024-09" db="EMBL/GenBank/DDBJ databases">
        <title>Chromosome-scale assembly of Riccia sorocarpa.</title>
        <authorList>
            <person name="Paukszto L."/>
        </authorList>
    </citation>
    <scope>NUCLEOTIDE SEQUENCE [LARGE SCALE GENOMIC DNA]</scope>
    <source>
        <strain evidence="2">LP-2024</strain>
        <tissue evidence="2">Aerial parts of the thallus</tissue>
    </source>
</reference>
<proteinExistence type="predicted"/>
<evidence type="ECO:0000313" key="2">
    <source>
        <dbReference type="EMBL" id="KAL3681561.1"/>
    </source>
</evidence>
<keyword evidence="3" id="KW-1185">Reference proteome</keyword>
<evidence type="ECO:0000313" key="3">
    <source>
        <dbReference type="Proteomes" id="UP001633002"/>
    </source>
</evidence>
<dbReference type="AlphaFoldDB" id="A0ABD3GSA0"/>
<organism evidence="2 3">
    <name type="scientific">Riccia sorocarpa</name>
    <dbReference type="NCBI Taxonomy" id="122646"/>
    <lineage>
        <taxon>Eukaryota</taxon>
        <taxon>Viridiplantae</taxon>
        <taxon>Streptophyta</taxon>
        <taxon>Embryophyta</taxon>
        <taxon>Marchantiophyta</taxon>
        <taxon>Marchantiopsida</taxon>
        <taxon>Marchantiidae</taxon>
        <taxon>Marchantiales</taxon>
        <taxon>Ricciaceae</taxon>
        <taxon>Riccia</taxon>
    </lineage>
</organism>
<comment type="caution">
    <text evidence="2">The sequence shown here is derived from an EMBL/GenBank/DDBJ whole genome shotgun (WGS) entry which is preliminary data.</text>
</comment>